<evidence type="ECO:0000313" key="2">
    <source>
        <dbReference type="EMBL" id="GAA2170668.1"/>
    </source>
</evidence>
<reference evidence="3" key="1">
    <citation type="journal article" date="2019" name="Int. J. Syst. Evol. Microbiol.">
        <title>The Global Catalogue of Microorganisms (GCM) 10K type strain sequencing project: providing services to taxonomists for standard genome sequencing and annotation.</title>
        <authorList>
            <consortium name="The Broad Institute Genomics Platform"/>
            <consortium name="The Broad Institute Genome Sequencing Center for Infectious Disease"/>
            <person name="Wu L."/>
            <person name="Ma J."/>
        </authorList>
    </citation>
    <scope>NUCLEOTIDE SEQUENCE [LARGE SCALE GENOMIC DNA]</scope>
    <source>
        <strain evidence="3">JCM 16026</strain>
    </source>
</reference>
<keyword evidence="1" id="KW-0472">Membrane</keyword>
<dbReference type="InterPro" id="IPR009781">
    <property type="entry name" value="DUF1345"/>
</dbReference>
<protein>
    <recommendedName>
        <fullName evidence="4">DUF1345 domain-containing protein</fullName>
    </recommendedName>
</protein>
<dbReference type="Proteomes" id="UP001501599">
    <property type="component" value="Unassembled WGS sequence"/>
</dbReference>
<feature type="transmembrane region" description="Helical" evidence="1">
    <location>
        <begin position="49"/>
        <end position="70"/>
    </location>
</feature>
<evidence type="ECO:0008006" key="4">
    <source>
        <dbReference type="Google" id="ProtNLM"/>
    </source>
</evidence>
<keyword evidence="3" id="KW-1185">Reference proteome</keyword>
<sequence length="230" mass="24591">MARGTKATHREAVRHTIASAIAVAIGFVALAVVRVVAGVSFDESTATTAFMALTFGVYGPIFLALTALAFRGLHGDRLRALLVRSDERSRLVRFFFLSGPKSWAAIVVFVGVASVVLLATGDLERGGIWLPAICVLGVAGTWVLMVAVFAVDYMRSWANDDSLTFPGTEERTLRDFLYLSVQLSTTFSSSDVQLVRGSVRSLAIVHSVLAFAYSTAIIAVFASLLISIAA</sequence>
<proteinExistence type="predicted"/>
<feature type="transmembrane region" description="Helical" evidence="1">
    <location>
        <begin position="12"/>
        <end position="37"/>
    </location>
</feature>
<keyword evidence="1" id="KW-1133">Transmembrane helix</keyword>
<dbReference type="EMBL" id="BAAAQT010000001">
    <property type="protein sequence ID" value="GAA2170668.1"/>
    <property type="molecule type" value="Genomic_DNA"/>
</dbReference>
<accession>A0ABP5MDZ6</accession>
<feature type="transmembrane region" description="Helical" evidence="1">
    <location>
        <begin position="91"/>
        <end position="116"/>
    </location>
</feature>
<organism evidence="2 3">
    <name type="scientific">Agrococcus versicolor</name>
    <dbReference type="NCBI Taxonomy" id="501482"/>
    <lineage>
        <taxon>Bacteria</taxon>
        <taxon>Bacillati</taxon>
        <taxon>Actinomycetota</taxon>
        <taxon>Actinomycetes</taxon>
        <taxon>Micrococcales</taxon>
        <taxon>Microbacteriaceae</taxon>
        <taxon>Agrococcus</taxon>
    </lineage>
</organism>
<name>A0ABP5MDZ6_9MICO</name>
<comment type="caution">
    <text evidence="2">The sequence shown here is derived from an EMBL/GenBank/DDBJ whole genome shotgun (WGS) entry which is preliminary data.</text>
</comment>
<keyword evidence="1" id="KW-0812">Transmembrane</keyword>
<dbReference type="RefSeq" id="WP_344339384.1">
    <property type="nucleotide sequence ID" value="NZ_BAAAQT010000001.1"/>
</dbReference>
<dbReference type="Pfam" id="PF07077">
    <property type="entry name" value="DUF1345"/>
    <property type="match status" value="1"/>
</dbReference>
<feature type="transmembrane region" description="Helical" evidence="1">
    <location>
        <begin position="128"/>
        <end position="151"/>
    </location>
</feature>
<evidence type="ECO:0000313" key="3">
    <source>
        <dbReference type="Proteomes" id="UP001501599"/>
    </source>
</evidence>
<gene>
    <name evidence="2" type="ORF">GCM10009846_01880</name>
</gene>
<evidence type="ECO:0000256" key="1">
    <source>
        <dbReference type="SAM" id="Phobius"/>
    </source>
</evidence>
<feature type="transmembrane region" description="Helical" evidence="1">
    <location>
        <begin position="203"/>
        <end position="229"/>
    </location>
</feature>